<dbReference type="InterPro" id="IPR020846">
    <property type="entry name" value="MFS_dom"/>
</dbReference>
<dbReference type="SUPFAM" id="SSF103473">
    <property type="entry name" value="MFS general substrate transporter"/>
    <property type="match status" value="1"/>
</dbReference>
<sequence>MPQLEVLNSLDKAKTQWYHFTAIVIAGMGFFTDAYDLFCISTVTRLIGRIYYYHPGSGVPGTIPAGPNQALNAVALVGALVGQLLFGWLGDKLGRKHVYGITLLMMIVFSIASGFSFGNTAKGVITSLCFFRFWLGVGIGGDYPLSATIMSEYSNTRTRGAFIAAVFSMQGLGLLTAASVALAISGGLGNKYPAPPFNVNPTASVNPQCDIAWRIIFMIGALPAAATFYYRMRMPETARYTALVERNNKQAALDMAKVLDTEFKTVDIEPERQTEQYALGSAKFWRLHGLHLLGTCGCWFIIDVSYYSQNLFQSVVYQKVGWLPANTTLSGLEEMFKVARAQALIALCGTVPGYYVAIALIDILGRWIIQIQGFFFMTVFMFALAIPYNHWVNHDHVGFLVIYGLTFFFSNFGPNTTTFIVPAEIYPARFRSTLHGVSAAWGKLGAIAGAFGFVYAADPTSNPPAGYPKGIGLKDTLFIMAALNAVGLLLTFFIPETNQKSLEDLTGENDDDGPDPLPLENKTNGA</sequence>
<dbReference type="InterPro" id="IPR005828">
    <property type="entry name" value="MFS_sugar_transport-like"/>
</dbReference>
<feature type="transmembrane region" description="Helical" evidence="10">
    <location>
        <begin position="97"/>
        <end position="117"/>
    </location>
</feature>
<evidence type="ECO:0000256" key="7">
    <source>
        <dbReference type="ARBA" id="ARBA00023136"/>
    </source>
</evidence>
<evidence type="ECO:0000256" key="1">
    <source>
        <dbReference type="ARBA" id="ARBA00004141"/>
    </source>
</evidence>
<dbReference type="EMBL" id="OZ019895">
    <property type="protein sequence ID" value="CAK9219538.1"/>
    <property type="molecule type" value="Genomic_DNA"/>
</dbReference>
<dbReference type="InterPro" id="IPR004738">
    <property type="entry name" value="Phos_permease"/>
</dbReference>
<evidence type="ECO:0000256" key="4">
    <source>
        <dbReference type="ARBA" id="ARBA00022692"/>
    </source>
</evidence>
<protein>
    <recommendedName>
        <fullName evidence="11">Major facilitator superfamily (MFS) profile domain-containing protein</fullName>
    </recommendedName>
</protein>
<keyword evidence="5" id="KW-0769">Symport</keyword>
<feature type="transmembrane region" description="Helical" evidence="10">
    <location>
        <begin position="162"/>
        <end position="184"/>
    </location>
</feature>
<feature type="transmembrane region" description="Helical" evidence="10">
    <location>
        <begin position="397"/>
        <end position="421"/>
    </location>
</feature>
<feature type="compositionally biased region" description="Acidic residues" evidence="9">
    <location>
        <begin position="505"/>
        <end position="514"/>
    </location>
</feature>
<evidence type="ECO:0000256" key="2">
    <source>
        <dbReference type="ARBA" id="ARBA00022448"/>
    </source>
</evidence>
<keyword evidence="2" id="KW-0813">Transport</keyword>
<comment type="similarity">
    <text evidence="8">Belongs to the major facilitator superfamily. Phosphate:H(+) symporter (TC 2.A.1.9) family.</text>
</comment>
<dbReference type="Proteomes" id="UP001497512">
    <property type="component" value="Chromosome 3"/>
</dbReference>
<feature type="transmembrane region" description="Helical" evidence="10">
    <location>
        <begin position="123"/>
        <end position="141"/>
    </location>
</feature>
<dbReference type="NCBIfam" id="TIGR00887">
    <property type="entry name" value="2A0109"/>
    <property type="match status" value="1"/>
</dbReference>
<keyword evidence="13" id="KW-1185">Reference proteome</keyword>
<dbReference type="InterPro" id="IPR036259">
    <property type="entry name" value="MFS_trans_sf"/>
</dbReference>
<evidence type="ECO:0000256" key="5">
    <source>
        <dbReference type="ARBA" id="ARBA00022847"/>
    </source>
</evidence>
<keyword evidence="4 10" id="KW-0812">Transmembrane</keyword>
<keyword evidence="7 10" id="KW-0472">Membrane</keyword>
<evidence type="ECO:0000256" key="9">
    <source>
        <dbReference type="SAM" id="MobiDB-lite"/>
    </source>
</evidence>
<feature type="transmembrane region" description="Helical" evidence="10">
    <location>
        <begin position="373"/>
        <end position="391"/>
    </location>
</feature>
<dbReference type="CDD" id="cd17364">
    <property type="entry name" value="MFS_PhT"/>
    <property type="match status" value="1"/>
</dbReference>
<feature type="transmembrane region" description="Helical" evidence="10">
    <location>
        <begin position="211"/>
        <end position="230"/>
    </location>
</feature>
<keyword evidence="3" id="KW-0592">Phosphate transport</keyword>
<feature type="transmembrane region" description="Helical" evidence="10">
    <location>
        <begin position="284"/>
        <end position="302"/>
    </location>
</feature>
<feature type="transmembrane region" description="Helical" evidence="10">
    <location>
        <begin position="341"/>
        <end position="361"/>
    </location>
</feature>
<name>A0ABP0UF96_9BRYO</name>
<gene>
    <name evidence="12" type="ORF">CSSPTR1EN2_LOCUS14607</name>
</gene>
<evidence type="ECO:0000313" key="12">
    <source>
        <dbReference type="EMBL" id="CAK9219538.1"/>
    </source>
</evidence>
<dbReference type="PROSITE" id="PS50850">
    <property type="entry name" value="MFS"/>
    <property type="match status" value="1"/>
</dbReference>
<dbReference type="Gene3D" id="1.20.1250.20">
    <property type="entry name" value="MFS general substrate transporter like domains"/>
    <property type="match status" value="1"/>
</dbReference>
<dbReference type="Pfam" id="PF00083">
    <property type="entry name" value="Sugar_tr"/>
    <property type="match status" value="1"/>
</dbReference>
<organism evidence="12 13">
    <name type="scientific">Sphagnum troendelagicum</name>
    <dbReference type="NCBI Taxonomy" id="128251"/>
    <lineage>
        <taxon>Eukaryota</taxon>
        <taxon>Viridiplantae</taxon>
        <taxon>Streptophyta</taxon>
        <taxon>Embryophyta</taxon>
        <taxon>Bryophyta</taxon>
        <taxon>Sphagnophytina</taxon>
        <taxon>Sphagnopsida</taxon>
        <taxon>Sphagnales</taxon>
        <taxon>Sphagnaceae</taxon>
        <taxon>Sphagnum</taxon>
    </lineage>
</organism>
<feature type="transmembrane region" description="Helical" evidence="10">
    <location>
        <begin position="433"/>
        <end position="457"/>
    </location>
</feature>
<keyword evidence="6 10" id="KW-1133">Transmembrane helix</keyword>
<comment type="subcellular location">
    <subcellularLocation>
        <location evidence="1">Membrane</location>
        <topology evidence="1">Multi-pass membrane protein</topology>
    </subcellularLocation>
</comment>
<evidence type="ECO:0000256" key="3">
    <source>
        <dbReference type="ARBA" id="ARBA00022592"/>
    </source>
</evidence>
<evidence type="ECO:0000256" key="8">
    <source>
        <dbReference type="ARBA" id="ARBA00044504"/>
    </source>
</evidence>
<reference evidence="12" key="1">
    <citation type="submission" date="2024-02" db="EMBL/GenBank/DDBJ databases">
        <authorList>
            <consortium name="ELIXIR-Norway"/>
            <consortium name="Elixir Norway"/>
        </authorList>
    </citation>
    <scope>NUCLEOTIDE SEQUENCE</scope>
</reference>
<dbReference type="PANTHER" id="PTHR24064">
    <property type="entry name" value="SOLUTE CARRIER FAMILY 22 MEMBER"/>
    <property type="match status" value="1"/>
</dbReference>
<proteinExistence type="inferred from homology"/>
<evidence type="ECO:0000256" key="10">
    <source>
        <dbReference type="SAM" id="Phobius"/>
    </source>
</evidence>
<feature type="region of interest" description="Disordered" evidence="9">
    <location>
        <begin position="503"/>
        <end position="526"/>
    </location>
</feature>
<accession>A0ABP0UF96</accession>
<evidence type="ECO:0000313" key="13">
    <source>
        <dbReference type="Proteomes" id="UP001497512"/>
    </source>
</evidence>
<feature type="transmembrane region" description="Helical" evidence="10">
    <location>
        <begin position="477"/>
        <end position="494"/>
    </location>
</feature>
<evidence type="ECO:0000256" key="6">
    <source>
        <dbReference type="ARBA" id="ARBA00022989"/>
    </source>
</evidence>
<feature type="domain" description="Major facilitator superfamily (MFS) profile" evidence="11">
    <location>
        <begin position="22"/>
        <end position="499"/>
    </location>
</feature>
<evidence type="ECO:0000259" key="11">
    <source>
        <dbReference type="PROSITE" id="PS50850"/>
    </source>
</evidence>